<dbReference type="InterPro" id="IPR000313">
    <property type="entry name" value="PWWP_dom"/>
</dbReference>
<feature type="compositionally biased region" description="Basic and acidic residues" evidence="5">
    <location>
        <begin position="676"/>
        <end position="695"/>
    </location>
</feature>
<keyword evidence="3" id="KW-0539">Nucleus</keyword>
<dbReference type="AlphaFoldDB" id="A0ABD0VAY5"/>
<dbReference type="FunFam" id="2.30.30.140:FF:000115">
    <property type="entry name" value="Tudor/PWWP/MBT superfamily protein"/>
    <property type="match status" value="1"/>
</dbReference>
<dbReference type="InterPro" id="IPR052657">
    <property type="entry name" value="PDP_family_Arabidopsis"/>
</dbReference>
<comment type="caution">
    <text evidence="7">The sequence shown here is derived from an EMBL/GenBank/DDBJ whole genome shotgun (WGS) entry which is preliminary data.</text>
</comment>
<keyword evidence="2" id="KW-0804">Transcription</keyword>
<dbReference type="GO" id="GO:2000028">
    <property type="term" value="P:regulation of photoperiodism, flowering"/>
    <property type="evidence" value="ECO:0007669"/>
    <property type="project" value="UniProtKB-ARBA"/>
</dbReference>
<evidence type="ECO:0000256" key="2">
    <source>
        <dbReference type="ARBA" id="ARBA00023163"/>
    </source>
</evidence>
<gene>
    <name evidence="7" type="ORF">M5K25_011893</name>
</gene>
<organism evidence="7 8">
    <name type="scientific">Dendrobium thyrsiflorum</name>
    <name type="common">Pinecone-like raceme dendrobium</name>
    <name type="synonym">Orchid</name>
    <dbReference type="NCBI Taxonomy" id="117978"/>
    <lineage>
        <taxon>Eukaryota</taxon>
        <taxon>Viridiplantae</taxon>
        <taxon>Streptophyta</taxon>
        <taxon>Embryophyta</taxon>
        <taxon>Tracheophyta</taxon>
        <taxon>Spermatophyta</taxon>
        <taxon>Magnoliopsida</taxon>
        <taxon>Liliopsida</taxon>
        <taxon>Asparagales</taxon>
        <taxon>Orchidaceae</taxon>
        <taxon>Epidendroideae</taxon>
        <taxon>Malaxideae</taxon>
        <taxon>Dendrobiinae</taxon>
        <taxon>Dendrobium</taxon>
    </lineage>
</organism>
<evidence type="ECO:0000256" key="4">
    <source>
        <dbReference type="ARBA" id="ARBA00060746"/>
    </source>
</evidence>
<feature type="region of interest" description="Disordered" evidence="5">
    <location>
        <begin position="348"/>
        <end position="372"/>
    </location>
</feature>
<sequence>MLSVMTGFEIERKPATSVTATADHSFLVMENVQEGSRVSDGDYSGVSSETRVSYRVDLAGKMPDLENRVSGKGEQMGSGSLEEELMMKIDSDDEDIVYMDEENRVSFSESSGWMHVFRIGDMVWGKVKSHPWWPGHIFNEAFASPSVRRMSRDGLVLVAFFGDSSYGWFDPAELIPFEPHFSEKSRQTTSRSFVKAVEEAVDEASRRGALAVACYCRNQQNFRPTTVAGYFSVDVVGYEPGGIYSSRQIKKSRDSLVPVELLSFVQKLALTSCGRDDDSIEWIQTVAQLLAYRKAVFEEFDETYAQAFGVEPVRPSSKSMGAFDQTDRFAPRGAPLSGPLVVAETLAERRSSTRQASQKPTNIGKKNKYVLKRRDDLPAASPSSYFPDIPSASQPFHHGLLPSLPDSTDPPASFMDSSYVLQKREKLSPPSDVVTSLQSTTEASLPQEFMQKSEPVEVKNEAGSSESMAHAIHLESSREYADKEYQKPPLQVRDDGIAVVKEKVPKRPREEFNQRGEAKKKKKKKKAGLGADRFPASFEVDQRRLVAGRSIGLDELLPQEDDIDMELPSGLELSSLQLPELLSDLSSVALDPFYAIERDAPAIVHHVFLRFRSLVYQKSLILPPSIETAAPAQPLSADIGAAIGREGRKHRESFSSWKPPKAASRLGGDSTKAVRKRDPSDRQEELSMKKMEKMNQLKQLASKKKKVAMSQKNPELQRSTDPMDSTSSATATEASKKQEPPPAPKPPSPTFLVMKFPPRSTLPSATNLKARFARFGPLDLSGTRISWKNHTCKVLFKHKSNAQSAFNFVQSNDLFGQVKVNYSLRDLEVSGPDQPLDTLNKPSDSSRLETDSLQYRHGSANIQKPSFSQVLQSQTQLKSILKKPVVDESGSSCATATSTITKESPRVKFMLNGNGDRLIEPPPPPLPTKLVTTSNDGGGQASLLSSVDQISRQPPQSIGFFSPPLLQPLQPPSRGLEMHSSRIPPPSPAALQQTLPPPPPPQMLPPRPPLQHPLPLPQPRGVHFHLSRGGLPPPLAPSNEPRERMTVDISGPMLSLLLKCNDIVSNLKSSVGYNPYHSL</sequence>
<dbReference type="SMART" id="SM00293">
    <property type="entry name" value="PWWP"/>
    <property type="match status" value="1"/>
</dbReference>
<evidence type="ECO:0000313" key="8">
    <source>
        <dbReference type="Proteomes" id="UP001552299"/>
    </source>
</evidence>
<evidence type="ECO:0000256" key="1">
    <source>
        <dbReference type="ARBA" id="ARBA00023015"/>
    </source>
</evidence>
<dbReference type="GO" id="GO:0006355">
    <property type="term" value="P:regulation of DNA-templated transcription"/>
    <property type="evidence" value="ECO:0007669"/>
    <property type="project" value="UniProtKB-ARBA"/>
</dbReference>
<keyword evidence="1" id="KW-0805">Transcription regulation</keyword>
<feature type="compositionally biased region" description="Pro residues" evidence="5">
    <location>
        <begin position="995"/>
        <end position="1018"/>
    </location>
</feature>
<feature type="region of interest" description="Disordered" evidence="5">
    <location>
        <begin position="650"/>
        <end position="749"/>
    </location>
</feature>
<reference evidence="7 8" key="1">
    <citation type="journal article" date="2024" name="Plant Biotechnol. J.">
        <title>Dendrobium thyrsiflorum genome and its molecular insights into genes involved in important horticultural traits.</title>
        <authorList>
            <person name="Chen B."/>
            <person name="Wang J.Y."/>
            <person name="Zheng P.J."/>
            <person name="Li K.L."/>
            <person name="Liang Y.M."/>
            <person name="Chen X.F."/>
            <person name="Zhang C."/>
            <person name="Zhao X."/>
            <person name="He X."/>
            <person name="Zhang G.Q."/>
            <person name="Liu Z.J."/>
            <person name="Xu Q."/>
        </authorList>
    </citation>
    <scope>NUCLEOTIDE SEQUENCE [LARGE SCALE GENOMIC DNA]</scope>
    <source>
        <strain evidence="7">GZMU011</strain>
    </source>
</reference>
<name>A0ABD0VAY5_DENTH</name>
<dbReference type="PROSITE" id="PS50812">
    <property type="entry name" value="PWWP"/>
    <property type="match status" value="1"/>
</dbReference>
<dbReference type="Proteomes" id="UP001552299">
    <property type="component" value="Unassembled WGS sequence"/>
</dbReference>
<comment type="similarity">
    <text evidence="4">Belongs to the PDP family.</text>
</comment>
<proteinExistence type="inferred from homology"/>
<feature type="compositionally biased region" description="Basic residues" evidence="5">
    <location>
        <begin position="518"/>
        <end position="527"/>
    </location>
</feature>
<evidence type="ECO:0000313" key="7">
    <source>
        <dbReference type="EMBL" id="KAL0919776.1"/>
    </source>
</evidence>
<dbReference type="PANTHER" id="PTHR10688">
    <property type="entry name" value="PWWP DOMAIN-CONTAINING PROTEIN"/>
    <property type="match status" value="1"/>
</dbReference>
<keyword evidence="8" id="KW-1185">Reference proteome</keyword>
<dbReference type="SUPFAM" id="SSF63748">
    <property type="entry name" value="Tudor/PWWP/MBT"/>
    <property type="match status" value="1"/>
</dbReference>
<dbReference type="EMBL" id="JANQDX010000009">
    <property type="protein sequence ID" value="KAL0919776.1"/>
    <property type="molecule type" value="Genomic_DNA"/>
</dbReference>
<feature type="region of interest" description="Disordered" evidence="5">
    <location>
        <begin position="829"/>
        <end position="848"/>
    </location>
</feature>
<feature type="compositionally biased region" description="Basic and acidic residues" evidence="5">
    <location>
        <begin position="500"/>
        <end position="517"/>
    </location>
</feature>
<feature type="compositionally biased region" description="Polar residues" evidence="5">
    <location>
        <begin position="942"/>
        <end position="956"/>
    </location>
</feature>
<feature type="compositionally biased region" description="Polar residues" evidence="5">
    <location>
        <begin position="710"/>
        <end position="724"/>
    </location>
</feature>
<feature type="compositionally biased region" description="Pro residues" evidence="5">
    <location>
        <begin position="740"/>
        <end position="749"/>
    </location>
</feature>
<evidence type="ECO:0000259" key="6">
    <source>
        <dbReference type="PROSITE" id="PS50812"/>
    </source>
</evidence>
<evidence type="ECO:0000256" key="3">
    <source>
        <dbReference type="ARBA" id="ARBA00023242"/>
    </source>
</evidence>
<feature type="region of interest" description="Disordered" evidence="5">
    <location>
        <begin position="500"/>
        <end position="529"/>
    </location>
</feature>
<dbReference type="PANTHER" id="PTHR10688:SF5">
    <property type="entry name" value="PWWP DOMAIN-CONTAINING PROTEIN 1-RELATED"/>
    <property type="match status" value="1"/>
</dbReference>
<dbReference type="CDD" id="cd05162">
    <property type="entry name" value="PWWP"/>
    <property type="match status" value="1"/>
</dbReference>
<evidence type="ECO:0000256" key="5">
    <source>
        <dbReference type="SAM" id="MobiDB-lite"/>
    </source>
</evidence>
<dbReference type="Gene3D" id="2.30.30.140">
    <property type="match status" value="1"/>
</dbReference>
<protein>
    <recommendedName>
        <fullName evidence="6">PWWP domain-containing protein</fullName>
    </recommendedName>
</protein>
<dbReference type="GO" id="GO:0035098">
    <property type="term" value="C:ESC/E(Z) complex"/>
    <property type="evidence" value="ECO:0007669"/>
    <property type="project" value="UniProtKB-ARBA"/>
</dbReference>
<accession>A0ABD0VAY5</accession>
<feature type="region of interest" description="Disordered" evidence="5">
    <location>
        <begin position="917"/>
        <end position="1018"/>
    </location>
</feature>
<dbReference type="Pfam" id="PF00855">
    <property type="entry name" value="PWWP"/>
    <property type="match status" value="1"/>
</dbReference>
<feature type="domain" description="PWWP" evidence="6">
    <location>
        <begin position="119"/>
        <end position="180"/>
    </location>
</feature>